<dbReference type="InterPro" id="IPR050206">
    <property type="entry name" value="FtsK/SpoIIIE/SftA"/>
</dbReference>
<keyword evidence="5" id="KW-0812">Transmembrane</keyword>
<keyword evidence="1 3" id="KW-0547">Nucleotide-binding</keyword>
<protein>
    <submittedName>
        <fullName evidence="7">S-DNA-T family DNA segregation ATPase FtsK/SpoIIIE</fullName>
    </submittedName>
</protein>
<dbReference type="InterPro" id="IPR002543">
    <property type="entry name" value="FtsK_dom"/>
</dbReference>
<dbReference type="PROSITE" id="PS50901">
    <property type="entry name" value="FTSK"/>
    <property type="match status" value="1"/>
</dbReference>
<dbReference type="Gene3D" id="3.40.50.300">
    <property type="entry name" value="P-loop containing nucleotide triphosphate hydrolases"/>
    <property type="match status" value="2"/>
</dbReference>
<evidence type="ECO:0000256" key="2">
    <source>
        <dbReference type="ARBA" id="ARBA00022840"/>
    </source>
</evidence>
<evidence type="ECO:0000259" key="6">
    <source>
        <dbReference type="PROSITE" id="PS50901"/>
    </source>
</evidence>
<accession>A0A2T0YHK1</accession>
<sequence>MPETLWNQLRIEAGGVHRHELRILLDGAAAPTGAQVDDALGSWIRTVSAAASLRVRPLTETVPSWVAVLDRIPLADHAADSPSIHHGMVIVLHPLTFRASPHPSAPPPVRLCISAGPDSGWMVKIPRGVHVLGRGTRHRGTADIRINDPLLERSHASIQVSKTQVKLARPGAAAVTLSADTPVGLGRSRVELVQEPPPPGPHRTWPLPPVGVTEQPPSGRYRTMLLVSLAPLVVGIVLVIVTGMWIFLLFSAASAVLAVLTLIDARRRRRRFRRAVRAASLEWADQRTALLPTPGRAARALRAQARPGSSLNHSEPAGVVVTVGEARIEAELDCPGDAGQPEALEERLVRTATAWTLLRSEHTLLSGPPREQLSVLRWILAQLTHHVDPGPQVLLTPGVESVGGAGARELRDLMDLTELRDYRRVSVVPPSGLETALRARPSGSASTPAPVLISPVPLDSVQVRAALGAGWHVISTAGADSSAGPSVPPRWQTPPTTPDGWRVNLDAGELHRIESGAARRVATGLVPDGLARQTLHEHLRLGLRHVSGSGTDTGVPMLVTAPLPSPLMLGDAHLRLETLLGQGSSAVELLDLVEDGPHILLAGTTGSGKSELLKSMLLGWAARYDPRELNLLLFDFKGGSSFQHLARLEHTVGLVTDLTQAQSDRTLEGLRSELTRRERLFLESGVADYADFRRARPTESLARLLVVIDEFRIFTQSLPAAMDELMRLATLGRSLGLHLILTTQRPQGVVTADIRANIGTIICLRLRSEDEARELVGTTEPARVPRQLPGRGIIRRPGEAPRPFQAVQLLDHSEKLTARAERARAPRAIGWRDSTPALVEGLEAHLRVTRIRRPHTPLCPPLPEILRAPLGTAEIRFGLIDDPARQTQRPLRLNLDDGAGIAMLGESGSGGTAALQSLLRQLLACPKEVHVYLLDGDHCLEKFRHHPRIGSWVTTEHLQEAQHLISQLHKRVTRRRTSQSVERIPLVLVMSGHARWQRSGSLIGGGDLESDLGLLTDEGAGFGYTAVIAGGRELALGKLGSRLACKVYLPYGVSEEIRYLWPKLRASDLLPGRGVLVSADEPPPGLSVHLVTEVLDRKAASRVNSDRRPLSPSMLRVNPLPSSVGMPVLDSDSTALSLGLHQFTYSPAWLEDSSWQAGLILGAAQTGKTNALRVVAAQRRCVTLADLATAGGSGSRADEAPRLLLVDDAERCTPAQHRSIEAWLESGGKLLATAPPQLDVFSRLPWSYRVRGSSANFLLSPLSRSQGDAFGLPIPPLQRHTPGRGVWIGPEGLRIIQWWKHQEST</sequence>
<dbReference type="CDD" id="cd00060">
    <property type="entry name" value="FHA"/>
    <property type="match status" value="1"/>
</dbReference>
<gene>
    <name evidence="7" type="ORF">BCL67_11115</name>
</gene>
<name>A0A2T0YHK1_9MICC</name>
<evidence type="ECO:0000256" key="1">
    <source>
        <dbReference type="ARBA" id="ARBA00022741"/>
    </source>
</evidence>
<proteinExistence type="predicted"/>
<dbReference type="Gene3D" id="2.60.200.20">
    <property type="match status" value="1"/>
</dbReference>
<dbReference type="Pfam" id="PF01580">
    <property type="entry name" value="FtsK_SpoIIIE"/>
    <property type="match status" value="1"/>
</dbReference>
<evidence type="ECO:0000256" key="5">
    <source>
        <dbReference type="SAM" id="Phobius"/>
    </source>
</evidence>
<feature type="domain" description="FtsK" evidence="6">
    <location>
        <begin position="584"/>
        <end position="773"/>
    </location>
</feature>
<organism evidence="7 8">
    <name type="scientific">Nesterenkonia sandarakina</name>
    <dbReference type="NCBI Taxonomy" id="272918"/>
    <lineage>
        <taxon>Bacteria</taxon>
        <taxon>Bacillati</taxon>
        <taxon>Actinomycetota</taxon>
        <taxon>Actinomycetes</taxon>
        <taxon>Micrococcales</taxon>
        <taxon>Micrococcaceae</taxon>
        <taxon>Nesterenkonia</taxon>
    </lineage>
</organism>
<dbReference type="PANTHER" id="PTHR22683:SF1">
    <property type="entry name" value="TYPE VII SECRETION SYSTEM PROTEIN ESSC"/>
    <property type="match status" value="1"/>
</dbReference>
<evidence type="ECO:0000313" key="8">
    <source>
        <dbReference type="Proteomes" id="UP000238217"/>
    </source>
</evidence>
<evidence type="ECO:0000256" key="3">
    <source>
        <dbReference type="PROSITE-ProRule" id="PRU00289"/>
    </source>
</evidence>
<keyword evidence="8" id="KW-1185">Reference proteome</keyword>
<dbReference type="GO" id="GO:0005524">
    <property type="term" value="F:ATP binding"/>
    <property type="evidence" value="ECO:0007669"/>
    <property type="project" value="UniProtKB-UniRule"/>
</dbReference>
<dbReference type="GO" id="GO:0003677">
    <property type="term" value="F:DNA binding"/>
    <property type="evidence" value="ECO:0007669"/>
    <property type="project" value="InterPro"/>
</dbReference>
<feature type="binding site" evidence="3">
    <location>
        <begin position="603"/>
        <end position="610"/>
    </location>
    <ligand>
        <name>ATP</name>
        <dbReference type="ChEBI" id="CHEBI:30616"/>
    </ligand>
</feature>
<dbReference type="EMBL" id="PVTY01000011">
    <property type="protein sequence ID" value="PRZ14535.1"/>
    <property type="molecule type" value="Genomic_DNA"/>
</dbReference>
<dbReference type="OrthoDB" id="9807790at2"/>
<comment type="caution">
    <text evidence="7">The sequence shown here is derived from an EMBL/GenBank/DDBJ whole genome shotgun (WGS) entry which is preliminary data.</text>
</comment>
<dbReference type="Proteomes" id="UP000238217">
    <property type="component" value="Unassembled WGS sequence"/>
</dbReference>
<keyword evidence="5" id="KW-1133">Transmembrane helix</keyword>
<feature type="compositionally biased region" description="Pro residues" evidence="4">
    <location>
        <begin position="486"/>
        <end position="497"/>
    </location>
</feature>
<evidence type="ECO:0000256" key="4">
    <source>
        <dbReference type="SAM" id="MobiDB-lite"/>
    </source>
</evidence>
<dbReference type="SUPFAM" id="SSF52540">
    <property type="entry name" value="P-loop containing nucleoside triphosphate hydrolases"/>
    <property type="match status" value="2"/>
</dbReference>
<dbReference type="CDD" id="cd01127">
    <property type="entry name" value="TrwB_TraG_TraD_VirD4"/>
    <property type="match status" value="1"/>
</dbReference>
<dbReference type="PANTHER" id="PTHR22683">
    <property type="entry name" value="SPORULATION PROTEIN RELATED"/>
    <property type="match status" value="1"/>
</dbReference>
<feature type="transmembrane region" description="Helical" evidence="5">
    <location>
        <begin position="223"/>
        <end position="241"/>
    </location>
</feature>
<evidence type="ECO:0000313" key="7">
    <source>
        <dbReference type="EMBL" id="PRZ14535.1"/>
    </source>
</evidence>
<keyword evidence="5" id="KW-0472">Membrane</keyword>
<keyword evidence="2 3" id="KW-0067">ATP-binding</keyword>
<dbReference type="SUPFAM" id="SSF49879">
    <property type="entry name" value="SMAD/FHA domain"/>
    <property type="match status" value="1"/>
</dbReference>
<feature type="region of interest" description="Disordered" evidence="4">
    <location>
        <begin position="478"/>
        <end position="500"/>
    </location>
</feature>
<reference evidence="7 8" key="1">
    <citation type="submission" date="2018-03" db="EMBL/GenBank/DDBJ databases">
        <title>Comparative analysis of microorganisms from saline springs in Andes Mountain Range, Colombia.</title>
        <authorList>
            <person name="Rubin E."/>
        </authorList>
    </citation>
    <scope>NUCLEOTIDE SEQUENCE [LARGE SCALE GENOMIC DNA]</scope>
    <source>
        <strain evidence="7 8">CG 35</strain>
    </source>
</reference>
<dbReference type="InterPro" id="IPR008984">
    <property type="entry name" value="SMAD_FHA_dom_sf"/>
</dbReference>
<dbReference type="InterPro" id="IPR027417">
    <property type="entry name" value="P-loop_NTPase"/>
</dbReference>